<dbReference type="EC" id="2.2.1.10" evidence="1"/>
<accession>A0A7Z7LF79</accession>
<dbReference type="KEGG" id="minf:MESINF_1405"/>
<dbReference type="Proteomes" id="UP000250796">
    <property type="component" value="Chromosome MESINF"/>
</dbReference>
<proteinExistence type="predicted"/>
<evidence type="ECO:0000313" key="1">
    <source>
        <dbReference type="EMBL" id="SSC12849.1"/>
    </source>
</evidence>
<keyword evidence="2" id="KW-1185">Reference proteome</keyword>
<dbReference type="PIRSF" id="PIRSF038992">
    <property type="entry name" value="Aldolase_Ia"/>
    <property type="match status" value="1"/>
</dbReference>
<dbReference type="PANTHER" id="PTHR47916">
    <property type="entry name" value="FRUCTOSE-BISPHOSPHATE ALDOLASE CLASS 1"/>
    <property type="match status" value="1"/>
</dbReference>
<dbReference type="RefSeq" id="WP_169699075.1">
    <property type="nucleotide sequence ID" value="NZ_LS974202.1"/>
</dbReference>
<name>A0A7Z7LF79_9BACT</name>
<dbReference type="SMART" id="SM01133">
    <property type="entry name" value="DeoC"/>
    <property type="match status" value="1"/>
</dbReference>
<keyword evidence="1" id="KW-0808">Transferase</keyword>
<dbReference type="InterPro" id="IPR041720">
    <property type="entry name" value="FbaB-like"/>
</dbReference>
<dbReference type="PANTHER" id="PTHR47916:SF1">
    <property type="entry name" value="3-HYDROXY-5-PHOSPHONOOXYPENTANE-2,4-DIONE THIOLASE"/>
    <property type="match status" value="1"/>
</dbReference>
<dbReference type="Pfam" id="PF01791">
    <property type="entry name" value="DeoC"/>
    <property type="match status" value="1"/>
</dbReference>
<dbReference type="InterPro" id="IPR002915">
    <property type="entry name" value="DeoC/FbaB/LacD_aldolase"/>
</dbReference>
<organism evidence="1 2">
    <name type="scientific">Mesotoga infera</name>
    <dbReference type="NCBI Taxonomy" id="1236046"/>
    <lineage>
        <taxon>Bacteria</taxon>
        <taxon>Thermotogati</taxon>
        <taxon>Thermotogota</taxon>
        <taxon>Thermotogae</taxon>
        <taxon>Kosmotogales</taxon>
        <taxon>Kosmotogaceae</taxon>
        <taxon>Mesotoga</taxon>
    </lineage>
</organism>
<sequence>MNGLERRLDRMFSRGSLIVAAADHGQFAGVPLGLEDIGRYISEIETLDIDGILLNPGVVSRIASFNANKLLIIRVTHAGSALSGDIGNTKYFLDPEQALRLGADAVIVMGIVGQERDSDALHALSKAVWDYQRYGIPVIAEMLPYRKEDYSSPEVIANISRIGAELGANVIKTMMTANYGEVVRSCPVPVIIAGGEKNRDFFVSLEDAAKAGAKGAAIGRNLFQEKDRTGFLKKVREVFASR</sequence>
<dbReference type="EMBL" id="LS974202">
    <property type="protein sequence ID" value="SSC12849.1"/>
    <property type="molecule type" value="Genomic_DNA"/>
</dbReference>
<evidence type="ECO:0000313" key="2">
    <source>
        <dbReference type="Proteomes" id="UP000250796"/>
    </source>
</evidence>
<dbReference type="SUPFAM" id="SSF51569">
    <property type="entry name" value="Aldolase"/>
    <property type="match status" value="1"/>
</dbReference>
<dbReference type="AlphaFoldDB" id="A0A7Z7LF79"/>
<dbReference type="InterPro" id="IPR050456">
    <property type="entry name" value="DeoC/FbaB_aldolase"/>
</dbReference>
<dbReference type="Gene3D" id="3.20.20.70">
    <property type="entry name" value="Aldolase class I"/>
    <property type="match status" value="1"/>
</dbReference>
<protein>
    <submittedName>
        <fullName evidence="1">Putative 2-amino-3,7-dideoxy-D-threo-hept-6-ulosonate synthase</fullName>
        <ecNumber evidence="1">2.2.1.10</ecNumber>
    </submittedName>
</protein>
<reference evidence="1 2" key="1">
    <citation type="submission" date="2017-01" db="EMBL/GenBank/DDBJ databases">
        <authorList>
            <person name="Erauso G."/>
        </authorList>
    </citation>
    <scope>NUCLEOTIDE SEQUENCE [LARGE SCALE GENOMIC DNA]</scope>
    <source>
        <strain evidence="1">MESINF1</strain>
    </source>
</reference>
<gene>
    <name evidence="1" type="ORF">MESINF_1405</name>
</gene>
<dbReference type="GO" id="GO:0004332">
    <property type="term" value="F:fructose-bisphosphate aldolase activity"/>
    <property type="evidence" value="ECO:0007669"/>
    <property type="project" value="InterPro"/>
</dbReference>
<dbReference type="InterPro" id="IPR013785">
    <property type="entry name" value="Aldolase_TIM"/>
</dbReference>
<dbReference type="GO" id="GO:0016740">
    <property type="term" value="F:transferase activity"/>
    <property type="evidence" value="ECO:0007669"/>
    <property type="project" value="UniProtKB-KW"/>
</dbReference>